<evidence type="ECO:0000313" key="1">
    <source>
        <dbReference type="EMBL" id="PAP94005.1"/>
    </source>
</evidence>
<comment type="caution">
    <text evidence="1">The sequence shown here is derived from an EMBL/GenBank/DDBJ whole genome shotgun (WGS) entry which is preliminary data.</text>
</comment>
<dbReference type="AlphaFoldDB" id="A0A271KG50"/>
<gene>
    <name evidence="1" type="ORF">CIT31_16700</name>
</gene>
<accession>A0A271KG50</accession>
<protein>
    <submittedName>
        <fullName evidence="1">Uncharacterized protein</fullName>
    </submittedName>
</protein>
<dbReference type="EMBL" id="NPKH01000023">
    <property type="protein sequence ID" value="PAP94005.1"/>
    <property type="molecule type" value="Genomic_DNA"/>
</dbReference>
<evidence type="ECO:0000313" key="2">
    <source>
        <dbReference type="Proteomes" id="UP000215931"/>
    </source>
</evidence>
<dbReference type="Proteomes" id="UP000215931">
    <property type="component" value="Unassembled WGS sequence"/>
</dbReference>
<sequence length="158" mass="17394">MKPRRAIQMTPGYDGAVEIDTHVRITATRSEARSLRCRPGTFSWRYARDGAPTALYHAGCDFAILWEKAGTASASSPDLGAVGGGMWRGVQVGRLEAMDKIDAARKDIGRWATARLVDYCVMGSTASDMATKYGYDDRHMAIILNEDLKACALHFEYL</sequence>
<name>A0A271KG50_9HYPH</name>
<reference evidence="1 2" key="1">
    <citation type="submission" date="2017-08" db="EMBL/GenBank/DDBJ databases">
        <title>Mesorhizobium wenxinae sp. nov., a novel rhizobial species isolated from root nodules of chickpea (Cicer arietinum L.).</title>
        <authorList>
            <person name="Zhang J."/>
        </authorList>
    </citation>
    <scope>NUCLEOTIDE SEQUENCE [LARGE SCALE GENOMIC DNA]</scope>
    <source>
        <strain evidence="2">WYCCWR 10019</strain>
    </source>
</reference>
<keyword evidence="2" id="KW-1185">Reference proteome</keyword>
<organism evidence="1 2">
    <name type="scientific">Mesorhizobium wenxiniae</name>
    <dbReference type="NCBI Taxonomy" id="2014805"/>
    <lineage>
        <taxon>Bacteria</taxon>
        <taxon>Pseudomonadati</taxon>
        <taxon>Pseudomonadota</taxon>
        <taxon>Alphaproteobacteria</taxon>
        <taxon>Hyphomicrobiales</taxon>
        <taxon>Phyllobacteriaceae</taxon>
        <taxon>Mesorhizobium</taxon>
    </lineage>
</organism>
<proteinExistence type="predicted"/>